<dbReference type="PANTHER" id="PTHR30007">
    <property type="entry name" value="PHP DOMAIN PROTEIN"/>
    <property type="match status" value="1"/>
</dbReference>
<gene>
    <name evidence="3" type="ORF">E4P82_02510</name>
</gene>
<accession>A0ABX1THB4</accession>
<evidence type="ECO:0000259" key="2">
    <source>
        <dbReference type="Pfam" id="PF13340"/>
    </source>
</evidence>
<dbReference type="Proteomes" id="UP000760480">
    <property type="component" value="Unassembled WGS sequence"/>
</dbReference>
<proteinExistence type="predicted"/>
<feature type="domain" description="Insertion element IS402-like" evidence="2">
    <location>
        <begin position="10"/>
        <end position="82"/>
    </location>
</feature>
<feature type="region of interest" description="Disordered" evidence="1">
    <location>
        <begin position="108"/>
        <end position="128"/>
    </location>
</feature>
<organism evidence="3 4">
    <name type="scientific">Candidatus Competibacter phosphatis</name>
    <dbReference type="NCBI Taxonomy" id="221280"/>
    <lineage>
        <taxon>Bacteria</taxon>
        <taxon>Pseudomonadati</taxon>
        <taxon>Pseudomonadota</taxon>
        <taxon>Gammaproteobacteria</taxon>
        <taxon>Candidatus Competibacteraceae</taxon>
        <taxon>Candidatus Competibacter</taxon>
    </lineage>
</organism>
<name>A0ABX1THB4_9GAMM</name>
<protein>
    <submittedName>
        <fullName evidence="3">Transposase</fullName>
    </submittedName>
</protein>
<dbReference type="PANTHER" id="PTHR30007:SF1">
    <property type="entry name" value="BLR1914 PROTEIN"/>
    <property type="match status" value="1"/>
</dbReference>
<dbReference type="EMBL" id="SPMZ01000008">
    <property type="protein sequence ID" value="NMQ18166.1"/>
    <property type="molecule type" value="Genomic_DNA"/>
</dbReference>
<evidence type="ECO:0000256" key="1">
    <source>
        <dbReference type="SAM" id="MobiDB-lite"/>
    </source>
</evidence>
<evidence type="ECO:0000313" key="3">
    <source>
        <dbReference type="EMBL" id="NMQ18166.1"/>
    </source>
</evidence>
<reference evidence="3 4" key="1">
    <citation type="submission" date="2019-03" db="EMBL/GenBank/DDBJ databases">
        <title>Metabolic reconstructions from genomes of highly enriched 'Candidatus Accumulibacter' and 'Candidatus Competibacter' bioreactor populations.</title>
        <authorList>
            <person name="Annavajhala M.K."/>
            <person name="Welles L."/>
            <person name="Abbas B."/>
            <person name="Sorokin D."/>
            <person name="Park H."/>
            <person name="Van Loosdrecht M."/>
            <person name="Chandran K."/>
        </authorList>
    </citation>
    <scope>NUCLEOTIDE SEQUENCE [LARGE SCALE GENOMIC DNA]</scope>
    <source>
        <strain evidence="3 4">SBR_G</strain>
    </source>
</reference>
<dbReference type="Pfam" id="PF13340">
    <property type="entry name" value="DUF4096"/>
    <property type="match status" value="1"/>
</dbReference>
<sequence>MQLKDIAHCLPEEIWTLFEPILPARIWCGNGRPPKSNRDCFHALLYVLVAGIPWEMLPAGFPSHKTVQRRLAVWLALDVFYQAWRQLAERYQALHGINWDQVLLDGSKKPAKKGANKPGLRRWTGPNAGLPCNSRATVGPCPWE</sequence>
<dbReference type="InterPro" id="IPR025161">
    <property type="entry name" value="IS402-like_dom"/>
</dbReference>
<keyword evidence="4" id="KW-1185">Reference proteome</keyword>
<dbReference type="RefSeq" id="WP_169247419.1">
    <property type="nucleotide sequence ID" value="NZ_SPMZ01000008.1"/>
</dbReference>
<evidence type="ECO:0000313" key="4">
    <source>
        <dbReference type="Proteomes" id="UP000760480"/>
    </source>
</evidence>
<comment type="caution">
    <text evidence="3">The sequence shown here is derived from an EMBL/GenBank/DDBJ whole genome shotgun (WGS) entry which is preliminary data.</text>
</comment>